<evidence type="ECO:0000256" key="1">
    <source>
        <dbReference type="ARBA" id="ARBA00022801"/>
    </source>
</evidence>
<dbReference type="PANTHER" id="PTHR47550:SF1">
    <property type="entry name" value="DUAL SPECIFICITY PROTEIN PHOSPHATASE PPS1"/>
    <property type="match status" value="1"/>
</dbReference>
<evidence type="ECO:0000259" key="5">
    <source>
        <dbReference type="PROSITE" id="PS50056"/>
    </source>
</evidence>
<dbReference type="SMART" id="SM00195">
    <property type="entry name" value="DSPc"/>
    <property type="match status" value="1"/>
</dbReference>
<dbReference type="PANTHER" id="PTHR47550">
    <property type="entry name" value="DUAL SPECIFICITY PROTEIN PHOSPHATASE PPS1"/>
    <property type="match status" value="1"/>
</dbReference>
<evidence type="ECO:0000256" key="2">
    <source>
        <dbReference type="ARBA" id="ARBA00022912"/>
    </source>
</evidence>
<dbReference type="GO" id="GO:0008138">
    <property type="term" value="F:protein tyrosine/serine/threonine phosphatase activity"/>
    <property type="evidence" value="ECO:0007669"/>
    <property type="project" value="TreeGrafter"/>
</dbReference>
<reference evidence="7" key="1">
    <citation type="submission" date="2013-05" db="EMBL/GenBank/DDBJ databases">
        <title>The Genome sequence of Mucor circinelloides f. circinelloides 1006PhL.</title>
        <authorList>
            <consortium name="The Broad Institute Genomics Platform"/>
            <person name="Cuomo C."/>
            <person name="Earl A."/>
            <person name="Findley K."/>
            <person name="Lee S.C."/>
            <person name="Walker B."/>
            <person name="Young S."/>
            <person name="Zeng Q."/>
            <person name="Gargeya S."/>
            <person name="Fitzgerald M."/>
            <person name="Haas B."/>
            <person name="Abouelleil A."/>
            <person name="Allen A.W."/>
            <person name="Alvarado L."/>
            <person name="Arachchi H.M."/>
            <person name="Berlin A.M."/>
            <person name="Chapman S.B."/>
            <person name="Gainer-Dewar J."/>
            <person name="Goldberg J."/>
            <person name="Griggs A."/>
            <person name="Gujja S."/>
            <person name="Hansen M."/>
            <person name="Howarth C."/>
            <person name="Imamovic A."/>
            <person name="Ireland A."/>
            <person name="Larimer J."/>
            <person name="McCowan C."/>
            <person name="Murphy C."/>
            <person name="Pearson M."/>
            <person name="Poon T.W."/>
            <person name="Priest M."/>
            <person name="Roberts A."/>
            <person name="Saif S."/>
            <person name="Shea T."/>
            <person name="Sisk P."/>
            <person name="Sykes S."/>
            <person name="Wortman J."/>
            <person name="Nusbaum C."/>
            <person name="Birren B."/>
        </authorList>
    </citation>
    <scope>NUCLEOTIDE SEQUENCE [LARGE SCALE GENOMIC DNA]</scope>
    <source>
        <strain evidence="7">1006PhL</strain>
    </source>
</reference>
<dbReference type="InterPro" id="IPR000340">
    <property type="entry name" value="Dual-sp_phosphatase_cat-dom"/>
</dbReference>
<feature type="compositionally biased region" description="Acidic residues" evidence="3">
    <location>
        <begin position="448"/>
        <end position="463"/>
    </location>
</feature>
<keyword evidence="1" id="KW-0378">Hydrolase</keyword>
<dbReference type="Gene3D" id="3.90.190.10">
    <property type="entry name" value="Protein tyrosine phosphatase superfamily"/>
    <property type="match status" value="2"/>
</dbReference>
<keyword evidence="7" id="KW-1185">Reference proteome</keyword>
<dbReference type="Pfam" id="PF00782">
    <property type="entry name" value="DSPc"/>
    <property type="match status" value="2"/>
</dbReference>
<dbReference type="AlphaFoldDB" id="S2JTA0"/>
<dbReference type="InterPro" id="IPR029021">
    <property type="entry name" value="Prot-tyrosine_phosphatase-like"/>
</dbReference>
<feature type="domain" description="Tyrosine-protein phosphatase" evidence="4">
    <location>
        <begin position="534"/>
        <end position="677"/>
    </location>
</feature>
<dbReference type="PROSITE" id="PS50054">
    <property type="entry name" value="TYR_PHOSPHATASE_DUAL"/>
    <property type="match status" value="1"/>
</dbReference>
<dbReference type="EMBL" id="KE123906">
    <property type="protein sequence ID" value="EPB91717.1"/>
    <property type="molecule type" value="Genomic_DNA"/>
</dbReference>
<evidence type="ECO:0000313" key="7">
    <source>
        <dbReference type="Proteomes" id="UP000014254"/>
    </source>
</evidence>
<gene>
    <name evidence="6" type="ORF">HMPREF1544_01428</name>
</gene>
<dbReference type="VEuPathDB" id="FungiDB:HMPREF1544_01428"/>
<dbReference type="PROSITE" id="PS50056">
    <property type="entry name" value="TYR_PHOSPHATASE_2"/>
    <property type="match status" value="2"/>
</dbReference>
<proteinExistence type="predicted"/>
<keyword evidence="2" id="KW-0904">Protein phosphatase</keyword>
<dbReference type="InterPro" id="IPR020422">
    <property type="entry name" value="TYR_PHOSPHATASE_DUAL_dom"/>
</dbReference>
<dbReference type="GO" id="GO:0033260">
    <property type="term" value="P:nuclear DNA replication"/>
    <property type="evidence" value="ECO:0007669"/>
    <property type="project" value="TreeGrafter"/>
</dbReference>
<dbReference type="InterPro" id="IPR000387">
    <property type="entry name" value="Tyr_Pase_dom"/>
</dbReference>
<dbReference type="InterPro" id="IPR016130">
    <property type="entry name" value="Tyr_Pase_AS"/>
</dbReference>
<dbReference type="OMA" id="NKPYSRQ"/>
<dbReference type="PROSITE" id="PS00383">
    <property type="entry name" value="TYR_PHOSPHATASE_1"/>
    <property type="match status" value="1"/>
</dbReference>
<feature type="domain" description="Tyrosine specific protein phosphatases" evidence="5">
    <location>
        <begin position="346"/>
        <end position="407"/>
    </location>
</feature>
<evidence type="ECO:0000256" key="3">
    <source>
        <dbReference type="SAM" id="MobiDB-lite"/>
    </source>
</evidence>
<feature type="region of interest" description="Disordered" evidence="3">
    <location>
        <begin position="443"/>
        <end position="476"/>
    </location>
</feature>
<dbReference type="InterPro" id="IPR053239">
    <property type="entry name" value="Dual_spec_PTase"/>
</dbReference>
<dbReference type="eggNOG" id="KOG1716">
    <property type="taxonomic scope" value="Eukaryota"/>
</dbReference>
<dbReference type="InParanoid" id="S2JTA0"/>
<sequence length="704" mass="81094">MTLADEKINSSSSLFEIPDDLITLKQDNIYTTTARQFAALHKLHVQSPLPNDILFPWLHGVDGYSNQQNLFFGVRRSMVPKYRGLMVIHCQDLETTSRLIETVLPHQVLFMEPPHQYEFINSYNKDISINLRNFQNQVSRFATICDLVLYGTHAHRLATELAAAQRKLHQERLTQIEAVQKSAGKRAVANANTLIYKTIVIEDEFSVFERDYPELVMYDSTGLLMQRRDFVELENMQMREMSKATEITNNIWVGNTQDAPVSTYDVGMSSSSSSEFSHEEDVNPHQFSICIEAHDLADMPLPSTLTLARETLNDLKDGQMPPEMIHFDMYATGVPNEKSEFDAFYARLYQLLLFMEDQAAHDRRILIHCSDGYTESSLLALTWIMYHCKLQLPEAYLYLQRIRSFFVYAADVPTLRRIEHMLFEDHDNASEAIKRLSVGVVNSNGYADNEEDDDDEDEEEEDQVQQMDTHASVTPPIKADHRQLLDDVYINIISNTDIDEKIPDNVYRQSQLSPTKEEERLFPWFYSPRFEGSFPSRILPFLYLGNLNHATNPAMLKALNITHIVSVGEKADLDSSAFELLFLDNLYDDGIDSIRSRLSNVLDFLEDARLKGTTCLIHCRVGVSRSAAITICYVMKHLQFSLVQAYLFVRARRLNVIIQPNLKFMYEMLQLEQREKGQLSITWPVLCEEVYKLNFAYRDTSSLP</sequence>
<organism evidence="6 7">
    <name type="scientific">Mucor circinelloides f. circinelloides (strain 1006PhL)</name>
    <name type="common">Mucormycosis agent</name>
    <name type="synonym">Calyptromyces circinelloides</name>
    <dbReference type="NCBI Taxonomy" id="1220926"/>
    <lineage>
        <taxon>Eukaryota</taxon>
        <taxon>Fungi</taxon>
        <taxon>Fungi incertae sedis</taxon>
        <taxon>Mucoromycota</taxon>
        <taxon>Mucoromycotina</taxon>
        <taxon>Mucoromycetes</taxon>
        <taxon>Mucorales</taxon>
        <taxon>Mucorineae</taxon>
        <taxon>Mucoraceae</taxon>
        <taxon>Mucor</taxon>
    </lineage>
</organism>
<dbReference type="OrthoDB" id="273181at2759"/>
<evidence type="ECO:0000259" key="4">
    <source>
        <dbReference type="PROSITE" id="PS50054"/>
    </source>
</evidence>
<protein>
    <submittedName>
        <fullName evidence="6">Uncharacterized protein</fullName>
    </submittedName>
</protein>
<name>S2JTA0_MUCC1</name>
<dbReference type="STRING" id="1220926.S2JTA0"/>
<accession>S2JTA0</accession>
<feature type="domain" description="Tyrosine specific protein phosphatases" evidence="5">
    <location>
        <begin position="599"/>
        <end position="664"/>
    </location>
</feature>
<dbReference type="Proteomes" id="UP000014254">
    <property type="component" value="Unassembled WGS sequence"/>
</dbReference>
<dbReference type="GO" id="GO:0005634">
    <property type="term" value="C:nucleus"/>
    <property type="evidence" value="ECO:0007669"/>
    <property type="project" value="GOC"/>
</dbReference>
<evidence type="ECO:0000313" key="6">
    <source>
        <dbReference type="EMBL" id="EPB91717.1"/>
    </source>
</evidence>
<dbReference type="SUPFAM" id="SSF52799">
    <property type="entry name" value="(Phosphotyrosine protein) phosphatases II"/>
    <property type="match status" value="2"/>
</dbReference>